<keyword evidence="3 6" id="KW-1133">Transmembrane helix</keyword>
<dbReference type="PANTHER" id="PTHR28304">
    <property type="entry name" value="PEROXISOMAL MEMBRANE PROTEIN PEX29"/>
    <property type="match status" value="1"/>
</dbReference>
<organism evidence="8 9">
    <name type="scientific">Carpinus fangiana</name>
    <dbReference type="NCBI Taxonomy" id="176857"/>
    <lineage>
        <taxon>Eukaryota</taxon>
        <taxon>Viridiplantae</taxon>
        <taxon>Streptophyta</taxon>
        <taxon>Embryophyta</taxon>
        <taxon>Tracheophyta</taxon>
        <taxon>Spermatophyta</taxon>
        <taxon>Magnoliopsida</taxon>
        <taxon>eudicotyledons</taxon>
        <taxon>Gunneridae</taxon>
        <taxon>Pentapetalae</taxon>
        <taxon>rosids</taxon>
        <taxon>fabids</taxon>
        <taxon>Fagales</taxon>
        <taxon>Betulaceae</taxon>
        <taxon>Carpinus</taxon>
    </lineage>
</organism>
<dbReference type="InterPro" id="IPR023780">
    <property type="entry name" value="Chromo_domain"/>
</dbReference>
<evidence type="ECO:0000256" key="1">
    <source>
        <dbReference type="ARBA" id="ARBA00004141"/>
    </source>
</evidence>
<evidence type="ECO:0000256" key="6">
    <source>
        <dbReference type="SAM" id="Phobius"/>
    </source>
</evidence>
<feature type="transmembrane region" description="Helical" evidence="6">
    <location>
        <begin position="123"/>
        <end position="146"/>
    </location>
</feature>
<dbReference type="Proteomes" id="UP000327013">
    <property type="component" value="Unassembled WGS sequence"/>
</dbReference>
<dbReference type="InterPro" id="IPR000953">
    <property type="entry name" value="Chromo/chromo_shadow_dom"/>
</dbReference>
<sequence>MSPKRPIDKPYAEPFANREEPLPTLVVESEQASTNGTATPADGPGSAPVRGLSASRLKAKLEDTGLSKNGIQDRLFNSLFAQIFPEHDYDEATSKTDKPSRQYVGKPQFSLPRMSDNFRRFNARIGVVFVFQDPICLMSIMVPAFMARHPPPPSADLTDAFSTRGPAIAPPRTVKPAPEMSKDFFRNMRDLQNSMDDFAVIHDKLVAMIAPLTNFSDEKLSSTLFLGLMVACCTLFIAAGLIPFRLVFLLAGWAVICSSHPVVLDFTAGMSQKRVKAHQSRAKIELENWVESDIVLDEEPEKREVEVFELQRQRDTEWEHWLYSVSPFDPLYPARIGGDRPKGARFFEDVQPPEGWAANQHKRTKNSIFARQKQHFARARSNIRATSPDISAFRPSYLTENSDETGFDAMSVRSTSSRRSRQTRLEEYDETSALASRLSRMRNRSSRPAKHLRQISLNTLLPSTKGNQACRASRSTHWASLATKGPPTKEDYRVEKLLHCRLQHDRIEYEVVWAGYEDTTWEPEETLALEVPNLIRAFKHEYGNSLAYHDNDKLLQTPVMHDLDRKRHQLLQCPDWLRINSLPPVPMDGFRSSQHKPLAKRRQLNDKDHLRLDPGGKRLRVPSVREDWHLTNDDRAQSLPRERAYIRSGLQTVVDDRDMSLRCESPPTSRHSTAVTSDTDCMLLDTEIADSTPAPLPRGNVAKSISESLRHITSNLQIQPGLKAAQTYFFHSDLVHNDQSASQGKDPEFRLMFSPAYSLLSTNSENQSLNPNVGSSELSNLQIDVCDNASRNADMGITASEMADEDRWATYVNAPPTGSDNASDIARNIPSGLTNSQRQRVKDQRMTPVAGSNPGIQPLKVLPANTRVVRHESVLQSREKDEQIWRAFVFGRSSSPCKESFTLDGSSELVAANRSSMKPGTPSSSTPANNQRATSKKLPKENSSSGNGNLNLSSFPGPLSTNNELPNVGVDGRVLPKMTFQRPVLCSQRGLEACTDDQSVVVHVGGRRRRSSSNTIVPGDALHDEDEIDDF</sequence>
<evidence type="ECO:0000259" key="7">
    <source>
        <dbReference type="PROSITE" id="PS50013"/>
    </source>
</evidence>
<accession>A0A5N6KR27</accession>
<dbReference type="InterPro" id="IPR010482">
    <property type="entry name" value="TECPR1-like_DysF"/>
</dbReference>
<dbReference type="CDD" id="cd00024">
    <property type="entry name" value="CD_CSD"/>
    <property type="match status" value="1"/>
</dbReference>
<dbReference type="Pfam" id="PF06398">
    <property type="entry name" value="Pex24p"/>
    <property type="match status" value="1"/>
</dbReference>
<feature type="compositionally biased region" description="Polar residues" evidence="5">
    <location>
        <begin position="913"/>
        <end position="933"/>
    </location>
</feature>
<keyword evidence="4 6" id="KW-0472">Membrane</keyword>
<dbReference type="Gene3D" id="2.40.50.40">
    <property type="match status" value="1"/>
</dbReference>
<dbReference type="PROSITE" id="PS50013">
    <property type="entry name" value="CHROMO_2"/>
    <property type="match status" value="1"/>
</dbReference>
<evidence type="ECO:0000256" key="4">
    <source>
        <dbReference type="ARBA" id="ARBA00023136"/>
    </source>
</evidence>
<dbReference type="AlphaFoldDB" id="A0A5N6KR27"/>
<feature type="transmembrane region" description="Helical" evidence="6">
    <location>
        <begin position="246"/>
        <end position="264"/>
    </location>
</feature>
<feature type="compositionally biased region" description="Basic and acidic residues" evidence="5">
    <location>
        <begin position="1"/>
        <end position="21"/>
    </location>
</feature>
<keyword evidence="9" id="KW-1185">Reference proteome</keyword>
<feature type="region of interest" description="Disordered" evidence="5">
    <location>
        <begin position="1006"/>
        <end position="1031"/>
    </location>
</feature>
<dbReference type="GO" id="GO:0005778">
    <property type="term" value="C:peroxisomal membrane"/>
    <property type="evidence" value="ECO:0007669"/>
    <property type="project" value="TreeGrafter"/>
</dbReference>
<evidence type="ECO:0000256" key="3">
    <source>
        <dbReference type="ARBA" id="ARBA00022989"/>
    </source>
</evidence>
<proteinExistence type="predicted"/>
<dbReference type="Pfam" id="PF00385">
    <property type="entry name" value="Chromo"/>
    <property type="match status" value="1"/>
</dbReference>
<feature type="compositionally biased region" description="Basic residues" evidence="5">
    <location>
        <begin position="593"/>
        <end position="602"/>
    </location>
</feature>
<evidence type="ECO:0000256" key="5">
    <source>
        <dbReference type="SAM" id="MobiDB-lite"/>
    </source>
</evidence>
<evidence type="ECO:0000313" key="8">
    <source>
        <dbReference type="EMBL" id="KAB8338899.1"/>
    </source>
</evidence>
<feature type="region of interest" description="Disordered" evidence="5">
    <location>
        <begin position="831"/>
        <end position="858"/>
    </location>
</feature>
<feature type="region of interest" description="Disordered" evidence="5">
    <location>
        <begin position="591"/>
        <end position="618"/>
    </location>
</feature>
<evidence type="ECO:0000256" key="2">
    <source>
        <dbReference type="ARBA" id="ARBA00022692"/>
    </source>
</evidence>
<keyword evidence="2 6" id="KW-0812">Transmembrane</keyword>
<name>A0A5N6KR27_9ROSI</name>
<dbReference type="SUPFAM" id="SSF54160">
    <property type="entry name" value="Chromo domain-like"/>
    <property type="match status" value="1"/>
</dbReference>
<reference evidence="8 9" key="1">
    <citation type="submission" date="2019-06" db="EMBL/GenBank/DDBJ databases">
        <title>A chromosomal-level reference genome of Carpinus fangiana (Coryloideae, Betulaceae).</title>
        <authorList>
            <person name="Yang X."/>
            <person name="Wang Z."/>
            <person name="Zhang L."/>
            <person name="Hao G."/>
            <person name="Liu J."/>
            <person name="Yang Y."/>
        </authorList>
    </citation>
    <scope>NUCLEOTIDE SEQUENCE [LARGE SCALE GENOMIC DNA]</scope>
    <source>
        <strain evidence="8">Cfa_2016G</strain>
        <tissue evidence="8">Leaf</tissue>
    </source>
</reference>
<protein>
    <recommendedName>
        <fullName evidence="7">Chromo domain-containing protein</fullName>
    </recommendedName>
</protein>
<feature type="region of interest" description="Disordered" evidence="5">
    <location>
        <begin position="1"/>
        <end position="50"/>
    </location>
</feature>
<dbReference type="EMBL" id="VIBQ01000010">
    <property type="protein sequence ID" value="KAB8338899.1"/>
    <property type="molecule type" value="Genomic_DNA"/>
</dbReference>
<comment type="caution">
    <text evidence="8">The sequence shown here is derived from an EMBL/GenBank/DDBJ whole genome shotgun (WGS) entry which is preliminary data.</text>
</comment>
<dbReference type="PANTHER" id="PTHR28304:SF2">
    <property type="entry name" value="PEROXISOMAL MEMBRANE PROTEIN PEX29"/>
    <property type="match status" value="1"/>
</dbReference>
<dbReference type="InterPro" id="IPR052816">
    <property type="entry name" value="Peroxisomal_Membrane_PEX28-32"/>
</dbReference>
<dbReference type="OrthoDB" id="545683at2759"/>
<dbReference type="InterPro" id="IPR016197">
    <property type="entry name" value="Chromo-like_dom_sf"/>
</dbReference>
<evidence type="ECO:0000313" key="9">
    <source>
        <dbReference type="Proteomes" id="UP000327013"/>
    </source>
</evidence>
<feature type="domain" description="Chromo" evidence="7">
    <location>
        <begin position="492"/>
        <end position="550"/>
    </location>
</feature>
<dbReference type="GO" id="GO:0007031">
    <property type="term" value="P:peroxisome organization"/>
    <property type="evidence" value="ECO:0007669"/>
    <property type="project" value="TreeGrafter"/>
</dbReference>
<feature type="compositionally biased region" description="Low complexity" evidence="5">
    <location>
        <begin position="942"/>
        <end position="954"/>
    </location>
</feature>
<gene>
    <name evidence="8" type="ORF">FH972_021841</name>
</gene>
<feature type="compositionally biased region" description="Basic and acidic residues" evidence="5">
    <location>
        <begin position="603"/>
        <end position="616"/>
    </location>
</feature>
<feature type="region of interest" description="Disordered" evidence="5">
    <location>
        <begin position="913"/>
        <end position="964"/>
    </location>
</feature>
<feature type="transmembrane region" description="Helical" evidence="6">
    <location>
        <begin position="220"/>
        <end position="239"/>
    </location>
</feature>
<dbReference type="SMART" id="SM00298">
    <property type="entry name" value="CHROMO"/>
    <property type="match status" value="1"/>
</dbReference>
<comment type="subcellular location">
    <subcellularLocation>
        <location evidence="1">Membrane</location>
        <topology evidence="1">Multi-pass membrane protein</topology>
    </subcellularLocation>
</comment>